<name>B9XP17_PEDPL</name>
<reference evidence="1 2" key="1">
    <citation type="journal article" date="2011" name="J. Bacteriol.">
        <title>Genome sequence of 'Pedosphaera parvula' Ellin514, an aerobic Verrucomicrobial isolate from pasture soil.</title>
        <authorList>
            <person name="Kant R."/>
            <person name="van Passel M.W."/>
            <person name="Sangwan P."/>
            <person name="Palva A."/>
            <person name="Lucas S."/>
            <person name="Copeland A."/>
            <person name="Lapidus A."/>
            <person name="Glavina Del Rio T."/>
            <person name="Dalin E."/>
            <person name="Tice H."/>
            <person name="Bruce D."/>
            <person name="Goodwin L."/>
            <person name="Pitluck S."/>
            <person name="Chertkov O."/>
            <person name="Larimer F.W."/>
            <person name="Land M.L."/>
            <person name="Hauser L."/>
            <person name="Brettin T.S."/>
            <person name="Detter J.C."/>
            <person name="Han S."/>
            <person name="de Vos W.M."/>
            <person name="Janssen P.H."/>
            <person name="Smidt H."/>
        </authorList>
    </citation>
    <scope>NUCLEOTIDE SEQUENCE [LARGE SCALE GENOMIC DNA]</scope>
    <source>
        <strain evidence="1 2">Ellin514</strain>
    </source>
</reference>
<accession>B9XP17</accession>
<protein>
    <submittedName>
        <fullName evidence="1">Uncharacterized protein</fullName>
    </submittedName>
</protein>
<keyword evidence="2" id="KW-1185">Reference proteome</keyword>
<dbReference type="Proteomes" id="UP000003688">
    <property type="component" value="Unassembled WGS sequence"/>
</dbReference>
<dbReference type="EMBL" id="ABOX02000044">
    <property type="protein sequence ID" value="EEF58373.1"/>
    <property type="molecule type" value="Genomic_DNA"/>
</dbReference>
<proteinExistence type="predicted"/>
<organism evidence="1 2">
    <name type="scientific">Pedosphaera parvula (strain Ellin514)</name>
    <dbReference type="NCBI Taxonomy" id="320771"/>
    <lineage>
        <taxon>Bacteria</taxon>
        <taxon>Pseudomonadati</taxon>
        <taxon>Verrucomicrobiota</taxon>
        <taxon>Pedosphaerae</taxon>
        <taxon>Pedosphaerales</taxon>
        <taxon>Pedosphaeraceae</taxon>
        <taxon>Pedosphaera</taxon>
    </lineage>
</organism>
<dbReference type="AlphaFoldDB" id="B9XP17"/>
<evidence type="ECO:0000313" key="2">
    <source>
        <dbReference type="Proteomes" id="UP000003688"/>
    </source>
</evidence>
<gene>
    <name evidence="1" type="ORF">Cflav_PD6116</name>
</gene>
<sequence>MGSKLNAVQNYFFRQHLKFVLIVNNEEGPLFESQALNA</sequence>
<evidence type="ECO:0000313" key="1">
    <source>
        <dbReference type="EMBL" id="EEF58373.1"/>
    </source>
</evidence>
<comment type="caution">
    <text evidence="1">The sequence shown here is derived from an EMBL/GenBank/DDBJ whole genome shotgun (WGS) entry which is preliminary data.</text>
</comment>